<name>Q07RD8_RHOP5</name>
<gene>
    <name evidence="2" type="ordered locus">RPE_1546</name>
</gene>
<dbReference type="EMBL" id="CP000463">
    <property type="protein sequence ID" value="ABJ05496.1"/>
    <property type="molecule type" value="Genomic_DNA"/>
</dbReference>
<evidence type="ECO:0000256" key="1">
    <source>
        <dbReference type="SAM" id="MobiDB-lite"/>
    </source>
</evidence>
<dbReference type="STRING" id="316055.RPE_1546"/>
<dbReference type="HOGENOM" id="CLU_681293_0_0_5"/>
<sequence length="420" mass="44527">MAVLQADRRTPERTSQQMRAVKRCSSAGVHSASPLAIGWYVGCLLWALAAALMPSTAASADDQGNGTAGPSKHDGSLRFAPSPSNPSKAPPRWIVSAEAIFLARSGAGNRSLVSLVPGDVYWLTSTGTNTSNYPGVEALNSNQLGQGLAAGPKLGLAYRDPSGYGVELSYFNVLGLKAAKATGPVGQWLVMKAPGTFWQTQDYAYQSMVWQDDTGLHSLEANARLDISPRLTLLAGVRWLQLRDQLQGTLSPVDLGQPTWKFVLSRLSDAVPLPGSPIVVNPPFWTTSTSNNLFGVQIGAKATIWEVGRFSVEGIIKAGVYDNRANQTTLVSLEKQIHPTNAATNAAAFVGEGGLVAKYQLSDGVALKLGYEALWLGGVALAPGQIQEIATTQTSVSARGVNCRSTALFQGMTFGLEYAF</sequence>
<evidence type="ECO:0000313" key="2">
    <source>
        <dbReference type="EMBL" id="ABJ05496.1"/>
    </source>
</evidence>
<accession>Q07RD8</accession>
<proteinExistence type="predicted"/>
<organism evidence="2">
    <name type="scientific">Rhodopseudomonas palustris (strain BisA53)</name>
    <dbReference type="NCBI Taxonomy" id="316055"/>
    <lineage>
        <taxon>Bacteria</taxon>
        <taxon>Pseudomonadati</taxon>
        <taxon>Pseudomonadota</taxon>
        <taxon>Alphaproteobacteria</taxon>
        <taxon>Hyphomicrobiales</taxon>
        <taxon>Nitrobacteraceae</taxon>
        <taxon>Rhodopseudomonas</taxon>
    </lineage>
</organism>
<dbReference type="AlphaFoldDB" id="Q07RD8"/>
<dbReference type="eggNOG" id="COG2067">
    <property type="taxonomic scope" value="Bacteria"/>
</dbReference>
<protein>
    <submittedName>
        <fullName evidence="2">Uncharacterized protein</fullName>
    </submittedName>
</protein>
<dbReference type="KEGG" id="rpe:RPE_1546"/>
<feature type="compositionally biased region" description="Low complexity" evidence="1">
    <location>
        <begin position="80"/>
        <end position="90"/>
    </location>
</feature>
<reference evidence="2" key="1">
    <citation type="submission" date="2006-09" db="EMBL/GenBank/DDBJ databases">
        <title>Complete sequence of Rhodopseudomonas palustris BisA53.</title>
        <authorList>
            <consortium name="US DOE Joint Genome Institute"/>
            <person name="Copeland A."/>
            <person name="Lucas S."/>
            <person name="Lapidus A."/>
            <person name="Barry K."/>
            <person name="Detter J.C."/>
            <person name="Glavina del Rio T."/>
            <person name="Hammon N."/>
            <person name="Israni S."/>
            <person name="Dalin E."/>
            <person name="Tice H."/>
            <person name="Pitluck S."/>
            <person name="Chain P."/>
            <person name="Malfatti S."/>
            <person name="Shin M."/>
            <person name="Vergez L."/>
            <person name="Schmutz J."/>
            <person name="Larimer F."/>
            <person name="Land M."/>
            <person name="Hauser L."/>
            <person name="Pelletier D.A."/>
            <person name="Kyrpides N."/>
            <person name="Kim E."/>
            <person name="Harwood C.S."/>
            <person name="Oda Y."/>
            <person name="Richardson P."/>
        </authorList>
    </citation>
    <scope>NUCLEOTIDE SEQUENCE [LARGE SCALE GENOMIC DNA]</scope>
    <source>
        <strain evidence="2">BisA53</strain>
    </source>
</reference>
<feature type="region of interest" description="Disordered" evidence="1">
    <location>
        <begin position="58"/>
        <end position="90"/>
    </location>
</feature>